<organism evidence="2 3">
    <name type="scientific">Portunus trituberculatus</name>
    <name type="common">Swimming crab</name>
    <name type="synonym">Neptunus trituberculatus</name>
    <dbReference type="NCBI Taxonomy" id="210409"/>
    <lineage>
        <taxon>Eukaryota</taxon>
        <taxon>Metazoa</taxon>
        <taxon>Ecdysozoa</taxon>
        <taxon>Arthropoda</taxon>
        <taxon>Crustacea</taxon>
        <taxon>Multicrustacea</taxon>
        <taxon>Malacostraca</taxon>
        <taxon>Eumalacostraca</taxon>
        <taxon>Eucarida</taxon>
        <taxon>Decapoda</taxon>
        <taxon>Pleocyemata</taxon>
        <taxon>Brachyura</taxon>
        <taxon>Eubrachyura</taxon>
        <taxon>Portunoidea</taxon>
        <taxon>Portunidae</taxon>
        <taxon>Portuninae</taxon>
        <taxon>Portunus</taxon>
    </lineage>
</organism>
<gene>
    <name evidence="2" type="ORF">E2C01_087763</name>
</gene>
<evidence type="ECO:0000313" key="2">
    <source>
        <dbReference type="EMBL" id="MPC92660.1"/>
    </source>
</evidence>
<dbReference type="EMBL" id="VSRR010092064">
    <property type="protein sequence ID" value="MPC92660.1"/>
    <property type="molecule type" value="Genomic_DNA"/>
</dbReference>
<evidence type="ECO:0000256" key="1">
    <source>
        <dbReference type="SAM" id="SignalP"/>
    </source>
</evidence>
<accession>A0A5B7J7H3</accession>
<proteinExistence type="predicted"/>
<keyword evidence="3" id="KW-1185">Reference proteome</keyword>
<reference evidence="2 3" key="1">
    <citation type="submission" date="2019-05" db="EMBL/GenBank/DDBJ databases">
        <title>Another draft genome of Portunus trituberculatus and its Hox gene families provides insights of decapod evolution.</title>
        <authorList>
            <person name="Jeong J.-H."/>
            <person name="Song I."/>
            <person name="Kim S."/>
            <person name="Choi T."/>
            <person name="Kim D."/>
            <person name="Ryu S."/>
            <person name="Kim W."/>
        </authorList>
    </citation>
    <scope>NUCLEOTIDE SEQUENCE [LARGE SCALE GENOMIC DNA]</scope>
    <source>
        <tissue evidence="2">Muscle</tissue>
    </source>
</reference>
<keyword evidence="1" id="KW-0732">Signal</keyword>
<protein>
    <submittedName>
        <fullName evidence="2">Uncharacterized protein</fullName>
    </submittedName>
</protein>
<dbReference type="Proteomes" id="UP000324222">
    <property type="component" value="Unassembled WGS sequence"/>
</dbReference>
<name>A0A5B7J7H3_PORTR</name>
<feature type="chain" id="PRO_5023069768" evidence="1">
    <location>
        <begin position="33"/>
        <end position="87"/>
    </location>
</feature>
<feature type="signal peptide" evidence="1">
    <location>
        <begin position="1"/>
        <end position="32"/>
    </location>
</feature>
<dbReference type="AlphaFoldDB" id="A0A5B7J7H3"/>
<comment type="caution">
    <text evidence="2">The sequence shown here is derived from an EMBL/GenBank/DDBJ whole genome shotgun (WGS) entry which is preliminary data.</text>
</comment>
<sequence length="87" mass="9520">MTSRKTVAALTMRVLSVFLTVAVLGTVQRVEAHPQDLLLVNNGYEGLVVSISDSVSQEHCNHVIHGLKASRFSYVPFTLTLSPKLIN</sequence>
<evidence type="ECO:0000313" key="3">
    <source>
        <dbReference type="Proteomes" id="UP000324222"/>
    </source>
</evidence>
<dbReference type="OrthoDB" id="6353077at2759"/>